<gene>
    <name evidence="1" type="ORF">T11_16955</name>
</gene>
<evidence type="ECO:0000313" key="2">
    <source>
        <dbReference type="Proteomes" id="UP000055024"/>
    </source>
</evidence>
<protein>
    <submittedName>
        <fullName evidence="1">Uncharacterized protein</fullName>
    </submittedName>
</protein>
<dbReference type="Proteomes" id="UP000055024">
    <property type="component" value="Unassembled WGS sequence"/>
</dbReference>
<proteinExistence type="predicted"/>
<accession>A0A0V1GAG3</accession>
<comment type="caution">
    <text evidence="1">The sequence shown here is derived from an EMBL/GenBank/DDBJ whole genome shotgun (WGS) entry which is preliminary data.</text>
</comment>
<name>A0A0V1GAG3_9BILA</name>
<dbReference type="OrthoDB" id="5933278at2759"/>
<reference evidence="1 2" key="1">
    <citation type="submission" date="2015-01" db="EMBL/GenBank/DDBJ databases">
        <title>Evolution of Trichinella species and genotypes.</title>
        <authorList>
            <person name="Korhonen P.K."/>
            <person name="Edoardo P."/>
            <person name="Giuseppe L.R."/>
            <person name="Gasser R.B."/>
        </authorList>
    </citation>
    <scope>NUCLEOTIDE SEQUENCE [LARGE SCALE GENOMIC DNA]</scope>
    <source>
        <strain evidence="1">ISS1029</strain>
    </source>
</reference>
<dbReference type="AlphaFoldDB" id="A0A0V1GAG3"/>
<keyword evidence="2" id="KW-1185">Reference proteome</keyword>
<evidence type="ECO:0000313" key="1">
    <source>
        <dbReference type="EMBL" id="KRY95181.1"/>
    </source>
</evidence>
<organism evidence="1 2">
    <name type="scientific">Trichinella zimbabwensis</name>
    <dbReference type="NCBI Taxonomy" id="268475"/>
    <lineage>
        <taxon>Eukaryota</taxon>
        <taxon>Metazoa</taxon>
        <taxon>Ecdysozoa</taxon>
        <taxon>Nematoda</taxon>
        <taxon>Enoplea</taxon>
        <taxon>Dorylaimia</taxon>
        <taxon>Trichinellida</taxon>
        <taxon>Trichinellidae</taxon>
        <taxon>Trichinella</taxon>
    </lineage>
</organism>
<sequence length="49" mass="5166">MASPVESRACLCFSVANSLSRVRLINVARTGLGNAFKTLCGAMNSTLSF</sequence>
<dbReference type="EMBL" id="JYDP01004078">
    <property type="protein sequence ID" value="KRY95181.1"/>
    <property type="molecule type" value="Genomic_DNA"/>
</dbReference>